<evidence type="ECO:0000259" key="2">
    <source>
        <dbReference type="Pfam" id="PF21544"/>
    </source>
</evidence>
<accession>A0A3D8HDK8</accession>
<feature type="signal peptide" evidence="1">
    <location>
        <begin position="1"/>
        <end position="19"/>
    </location>
</feature>
<keyword evidence="1" id="KW-0732">Signal</keyword>
<dbReference type="InterPro" id="IPR011110">
    <property type="entry name" value="Reg_prop"/>
</dbReference>
<gene>
    <name evidence="4" type="ORF">DWU89_11340</name>
    <name evidence="3" type="ORF">H8784_11060</name>
</gene>
<dbReference type="RefSeq" id="WP_115499759.1">
    <property type="nucleotide sequence ID" value="NZ_JACRTI010000024.1"/>
</dbReference>
<dbReference type="Gene3D" id="2.130.10.10">
    <property type="entry name" value="YVTN repeat-like/Quinoprotein amine dehydrogenase"/>
    <property type="match status" value="1"/>
</dbReference>
<dbReference type="Proteomes" id="UP000256321">
    <property type="component" value="Unassembled WGS sequence"/>
</dbReference>
<comment type="caution">
    <text evidence="4">The sequence shown here is derived from an EMBL/GenBank/DDBJ whole genome shotgun (WGS) entry which is preliminary data.</text>
</comment>
<sequence>MRNILTVILLFFLSFTATAANDNTLGWKTYLSYYNTNNVEESADQVFVVAEGALYTYGKEDNSIKQYYKGNGLNDTDIQFISYNKQTKSLLIVYKNCNIDILQEGSVKNIPYLYTTTSIRDKDVNSVMIHNEYAYLSIKSGIVVVNMDKKEITDTYNLSQNITSCAIQDNRIYASVKSETFNGVLYASLDDNLLDRSNWKTYTIAGFPSDSSIDTIVLFKNQLFYLSKNKGIYYESNNTTVPLVDNVPINSIKVIGEKLACIASSQVYIFTDTKTFDQINNLAIKDISTYQTDKYWIAEGAKGLRSIKRTGANQFEAVNEAITLDGPYSNSPFDIVCQNDKVYIIPGGKNLTDGLRFRKEGLVMIYDYDKWTVLEPSKNQSKFGMLPRDFTSIVVSTNDAGDEIIYVSSFGDGIIQYKNREPEIRYHGSNSPLEGAGGNSGNYLNMDGLSFDKDGNLWMTNSQVKNNAIKILDKDGKWHSLFVESLKDKYTINDILITSNNDKWVNIPRPAGEVRITVIANSNSLDTADSYYFESFTDTDGNNFSPSNYTCMAEDKNGYVWVGTNKGAIYFTNPKLATSESNKSMRCTRVKLINEEDGTPYYFLDNVMVTTIKIDNGNRKWIGTDGNGVYVLSGDNQEVIHQFNTSNSPLLSDKIYSIEINGKTGEVFIGTDKGLVSYKGEATEGKSDYSDVYAYPNPVRPEHADKVTITGLMDNSNVKITDLNGNLIYQTKSLGGQAFWNCRNKKGVRVASGIYLVLSATEDSKESVVTKIAVIK</sequence>
<dbReference type="AlphaFoldDB" id="A0A3D8HDK8"/>
<feature type="domain" description="PorZ N-terminal beta-propeller" evidence="2">
    <location>
        <begin position="46"/>
        <end position="200"/>
    </location>
</feature>
<organism evidence="4 5">
    <name type="scientific">Parabacteroides acidifaciens</name>
    <dbReference type="NCBI Taxonomy" id="2290935"/>
    <lineage>
        <taxon>Bacteria</taxon>
        <taxon>Pseudomonadati</taxon>
        <taxon>Bacteroidota</taxon>
        <taxon>Bacteroidia</taxon>
        <taxon>Bacteroidales</taxon>
        <taxon>Tannerellaceae</taxon>
        <taxon>Parabacteroides</taxon>
    </lineage>
</organism>
<evidence type="ECO:0000313" key="5">
    <source>
        <dbReference type="Proteomes" id="UP000256321"/>
    </source>
</evidence>
<protein>
    <recommendedName>
        <fullName evidence="2">PorZ N-terminal beta-propeller domain-containing protein</fullName>
    </recommendedName>
</protein>
<dbReference type="Proteomes" id="UP000629596">
    <property type="component" value="Unassembled WGS sequence"/>
</dbReference>
<keyword evidence="6" id="KW-1185">Reference proteome</keyword>
<dbReference type="InterPro" id="IPR011047">
    <property type="entry name" value="Quinoprotein_ADH-like_sf"/>
</dbReference>
<name>A0A3D8HDK8_9BACT</name>
<dbReference type="InterPro" id="IPR048954">
    <property type="entry name" value="PorZ_N"/>
</dbReference>
<evidence type="ECO:0000313" key="4">
    <source>
        <dbReference type="EMBL" id="RDU49063.1"/>
    </source>
</evidence>
<reference evidence="4 5" key="1">
    <citation type="submission" date="2018-07" db="EMBL/GenBank/DDBJ databases">
        <title>Parabacteroides acidifaciens nov. sp., isolated from human feces.</title>
        <authorList>
            <person name="Wang Y.J."/>
        </authorList>
    </citation>
    <scope>NUCLEOTIDE SEQUENCE [LARGE SCALE GENOMIC DNA]</scope>
    <source>
        <strain evidence="4 5">426-9</strain>
    </source>
</reference>
<dbReference type="SUPFAM" id="SSF50998">
    <property type="entry name" value="Quinoprotein alcohol dehydrogenase-like"/>
    <property type="match status" value="1"/>
</dbReference>
<reference evidence="3 6" key="2">
    <citation type="submission" date="2020-08" db="EMBL/GenBank/DDBJ databases">
        <title>Genome public.</title>
        <authorList>
            <person name="Liu C."/>
            <person name="Sun Q."/>
        </authorList>
    </citation>
    <scope>NUCLEOTIDE SEQUENCE [LARGE SCALE GENOMIC DNA]</scope>
    <source>
        <strain evidence="3 6">426_9</strain>
    </source>
</reference>
<proteinExistence type="predicted"/>
<dbReference type="EMBL" id="QREV01000024">
    <property type="protein sequence ID" value="RDU49063.1"/>
    <property type="molecule type" value="Genomic_DNA"/>
</dbReference>
<dbReference type="EMBL" id="JACRTI010000024">
    <property type="protein sequence ID" value="MBC8602253.1"/>
    <property type="molecule type" value="Genomic_DNA"/>
</dbReference>
<dbReference type="SUPFAM" id="SSF63829">
    <property type="entry name" value="Calcium-dependent phosphotriesterase"/>
    <property type="match status" value="1"/>
</dbReference>
<feature type="chain" id="PRO_5017739980" description="PorZ N-terminal beta-propeller domain-containing protein" evidence="1">
    <location>
        <begin position="20"/>
        <end position="776"/>
    </location>
</feature>
<dbReference type="InterPro" id="IPR015943">
    <property type="entry name" value="WD40/YVTN_repeat-like_dom_sf"/>
</dbReference>
<evidence type="ECO:0000313" key="6">
    <source>
        <dbReference type="Proteomes" id="UP000629596"/>
    </source>
</evidence>
<dbReference type="Pfam" id="PF07494">
    <property type="entry name" value="Reg_prop"/>
    <property type="match status" value="1"/>
</dbReference>
<evidence type="ECO:0000313" key="3">
    <source>
        <dbReference type="EMBL" id="MBC8602253.1"/>
    </source>
</evidence>
<dbReference type="Pfam" id="PF21544">
    <property type="entry name" value="PorZ_N_b_propeller"/>
    <property type="match status" value="1"/>
</dbReference>
<evidence type="ECO:0000256" key="1">
    <source>
        <dbReference type="SAM" id="SignalP"/>
    </source>
</evidence>